<evidence type="ECO:0000313" key="2">
    <source>
        <dbReference type="EMBL" id="SDP10443.1"/>
    </source>
</evidence>
<gene>
    <name evidence="2" type="ORF">SAMN05660199_03160</name>
</gene>
<dbReference type="EMBL" id="FNIR01000010">
    <property type="protein sequence ID" value="SDP10443.1"/>
    <property type="molecule type" value="Genomic_DNA"/>
</dbReference>
<keyword evidence="1" id="KW-0472">Membrane</keyword>
<dbReference type="OrthoDB" id="5198264at2"/>
<proteinExistence type="predicted"/>
<reference evidence="3" key="1">
    <citation type="submission" date="2016-10" db="EMBL/GenBank/DDBJ databases">
        <authorList>
            <person name="Varghese N."/>
            <person name="Submissions S."/>
        </authorList>
    </citation>
    <scope>NUCLEOTIDE SEQUENCE [LARGE SCALE GENOMIC DNA]</scope>
    <source>
        <strain evidence="3">DSM 45843</strain>
    </source>
</reference>
<accession>A0A1H0PZA8</accession>
<evidence type="ECO:0000313" key="3">
    <source>
        <dbReference type="Proteomes" id="UP000199088"/>
    </source>
</evidence>
<dbReference type="AlphaFoldDB" id="A0A1H0PZA8"/>
<keyword evidence="1" id="KW-0812">Transmembrane</keyword>
<dbReference type="Proteomes" id="UP000199088">
    <property type="component" value="Unassembled WGS sequence"/>
</dbReference>
<dbReference type="RefSeq" id="WP_091246933.1">
    <property type="nucleotide sequence ID" value="NZ_FNIR01000010.1"/>
</dbReference>
<keyword evidence="1" id="KW-1133">Transmembrane helix</keyword>
<feature type="transmembrane region" description="Helical" evidence="1">
    <location>
        <begin position="18"/>
        <end position="42"/>
    </location>
</feature>
<keyword evidence="3" id="KW-1185">Reference proteome</keyword>
<evidence type="ECO:0000256" key="1">
    <source>
        <dbReference type="SAM" id="Phobius"/>
    </source>
</evidence>
<feature type="transmembrane region" description="Helical" evidence="1">
    <location>
        <begin position="54"/>
        <end position="74"/>
    </location>
</feature>
<name>A0A1H0PZA8_9ACTN</name>
<organism evidence="2 3">
    <name type="scientific">Klenkia soli</name>
    <dbReference type="NCBI Taxonomy" id="1052260"/>
    <lineage>
        <taxon>Bacteria</taxon>
        <taxon>Bacillati</taxon>
        <taxon>Actinomycetota</taxon>
        <taxon>Actinomycetes</taxon>
        <taxon>Geodermatophilales</taxon>
        <taxon>Geodermatophilaceae</taxon>
        <taxon>Klenkia</taxon>
    </lineage>
</organism>
<sequence length="92" mass="9775">MPNPTPAGPESRSAPARVLGAVGVVGMASPLIWVVVLAALWLVARDRLNGGLVFYVFGSTLLAMVVGVLLFAWADRLDQRRRPHGDGTTPEP</sequence>
<protein>
    <submittedName>
        <fullName evidence="2">Uncharacterized protein</fullName>
    </submittedName>
</protein>